<dbReference type="RefSeq" id="WP_194696466.1">
    <property type="nucleotide sequence ID" value="NZ_JADKPO010000013.1"/>
</dbReference>
<organism evidence="2 3">
    <name type="scientific">Nocardioides agariphilus</name>
    <dbReference type="NCBI Taxonomy" id="433664"/>
    <lineage>
        <taxon>Bacteria</taxon>
        <taxon>Bacillati</taxon>
        <taxon>Actinomycetota</taxon>
        <taxon>Actinomycetes</taxon>
        <taxon>Propionibacteriales</taxon>
        <taxon>Nocardioidaceae</taxon>
        <taxon>Nocardioides</taxon>
    </lineage>
</organism>
<comment type="caution">
    <text evidence="2">The sequence shown here is derived from an EMBL/GenBank/DDBJ whole genome shotgun (WGS) entry which is preliminary data.</text>
</comment>
<evidence type="ECO:0000256" key="1">
    <source>
        <dbReference type="SAM" id="MobiDB-lite"/>
    </source>
</evidence>
<evidence type="ECO:0000313" key="3">
    <source>
        <dbReference type="Proteomes" id="UP000660668"/>
    </source>
</evidence>
<protein>
    <submittedName>
        <fullName evidence="2">Uncharacterized protein</fullName>
    </submittedName>
</protein>
<dbReference type="AlphaFoldDB" id="A0A930VQX8"/>
<dbReference type="EMBL" id="JADKPO010000013">
    <property type="protein sequence ID" value="MBF4768310.1"/>
    <property type="molecule type" value="Genomic_DNA"/>
</dbReference>
<evidence type="ECO:0000313" key="2">
    <source>
        <dbReference type="EMBL" id="MBF4768310.1"/>
    </source>
</evidence>
<feature type="region of interest" description="Disordered" evidence="1">
    <location>
        <begin position="42"/>
        <end position="61"/>
    </location>
</feature>
<name>A0A930VQX8_9ACTN</name>
<proteinExistence type="predicted"/>
<gene>
    <name evidence="2" type="ORF">ISU10_11075</name>
</gene>
<reference evidence="2" key="1">
    <citation type="submission" date="2020-11" db="EMBL/GenBank/DDBJ databases">
        <title>Nocardioides cynanchi sp. nov., isolated from soil of rhizosphere of Cynanchum wilfordii.</title>
        <authorList>
            <person name="Lee J.-S."/>
            <person name="Suh M.K."/>
            <person name="Kim J.-S."/>
        </authorList>
    </citation>
    <scope>NUCLEOTIDE SEQUENCE</scope>
    <source>
        <strain evidence="2">KCTC 19276</strain>
    </source>
</reference>
<accession>A0A930VQX8</accession>
<sequence>MWDTAEQTGHHLSHEMPCTECGHAPHTFLPCSDTCDCTPRPMPGSTSGGSISGRTIDLVLR</sequence>
<keyword evidence="3" id="KW-1185">Reference proteome</keyword>
<feature type="compositionally biased region" description="Low complexity" evidence="1">
    <location>
        <begin position="52"/>
        <end position="61"/>
    </location>
</feature>
<dbReference type="Proteomes" id="UP000660668">
    <property type="component" value="Unassembled WGS sequence"/>
</dbReference>